<dbReference type="CDD" id="cd16282">
    <property type="entry name" value="metallo-hydrolase-like_MBL-fold"/>
    <property type="match status" value="1"/>
</dbReference>
<sequence>MRIPTELVRLDGQVHAWLPQFPGTWGMANCIVVTSGAETLLVDTPYTADLTRALTAAVRRVAGPGARVSTVVNTHANGDHSYGNGLFPDAEIISTDANLAHLCAEPTPGQLQAMLDGCRAEVAFERYLLTHFGRYDYGGLEVAPPTRTFSGRLDLLVGSMPVELYEVGPAHTVGDLIVHLPRSGVVCAGDVLFVGDVPVHWAGPLSGVVDACRQILDLDPRVVVPGHGPVVGQAEVRTYMAYMEELRGRLHELYGAGVDVEEASRVLLREHRRAGLGLWERLAVLAAVEYRHLGGVEEPLSLVEVLASAVRLAPDCVPAVVASRGELTAGLAELGVAAVPPGPRDGGAAVAGDGAGVVPGDWAY</sequence>
<organism evidence="2">
    <name type="scientific">Streptomyces sp. NBC_00060</name>
    <dbReference type="NCBI Taxonomy" id="2975636"/>
    <lineage>
        <taxon>Bacteria</taxon>
        <taxon>Bacillati</taxon>
        <taxon>Actinomycetota</taxon>
        <taxon>Actinomycetes</taxon>
        <taxon>Kitasatosporales</taxon>
        <taxon>Streptomycetaceae</taxon>
        <taxon>Streptomyces</taxon>
    </lineage>
</organism>
<dbReference type="SUPFAM" id="SSF56281">
    <property type="entry name" value="Metallo-hydrolase/oxidoreductase"/>
    <property type="match status" value="1"/>
</dbReference>
<dbReference type="SMART" id="SM00849">
    <property type="entry name" value="Lactamase_B"/>
    <property type="match status" value="1"/>
</dbReference>
<accession>A0AAU2HE13</accession>
<evidence type="ECO:0000313" key="2">
    <source>
        <dbReference type="EMBL" id="WTU45772.1"/>
    </source>
</evidence>
<reference evidence="2" key="1">
    <citation type="submission" date="2022-10" db="EMBL/GenBank/DDBJ databases">
        <title>The complete genomes of actinobacterial strains from the NBC collection.</title>
        <authorList>
            <person name="Joergensen T.S."/>
            <person name="Alvarez Arevalo M."/>
            <person name="Sterndorff E.B."/>
            <person name="Faurdal D."/>
            <person name="Vuksanovic O."/>
            <person name="Mourched A.-S."/>
            <person name="Charusanti P."/>
            <person name="Shaw S."/>
            <person name="Blin K."/>
            <person name="Weber T."/>
        </authorList>
    </citation>
    <scope>NUCLEOTIDE SEQUENCE</scope>
    <source>
        <strain evidence="2">NBC_00060</strain>
        <plasmid evidence="2">unnamed1</plasmid>
    </source>
</reference>
<dbReference type="Gene3D" id="3.60.15.10">
    <property type="entry name" value="Ribonuclease Z/Hydroxyacylglutathione hydrolase-like"/>
    <property type="match status" value="1"/>
</dbReference>
<dbReference type="InterPro" id="IPR001279">
    <property type="entry name" value="Metallo-B-lactamas"/>
</dbReference>
<gene>
    <name evidence="2" type="ORF">OHV25_39895</name>
</gene>
<feature type="domain" description="Metallo-beta-lactamase" evidence="1">
    <location>
        <begin position="27"/>
        <end position="227"/>
    </location>
</feature>
<protein>
    <submittedName>
        <fullName evidence="2">MBL fold metallo-hydrolase</fullName>
    </submittedName>
</protein>
<dbReference type="Pfam" id="PF00753">
    <property type="entry name" value="Lactamase_B"/>
    <property type="match status" value="1"/>
</dbReference>
<keyword evidence="2" id="KW-0614">Plasmid</keyword>
<dbReference type="AlphaFoldDB" id="A0AAU2HE13"/>
<dbReference type="InterPro" id="IPR050855">
    <property type="entry name" value="NDM-1-like"/>
</dbReference>
<dbReference type="EMBL" id="CP108254">
    <property type="protein sequence ID" value="WTU45772.1"/>
    <property type="molecule type" value="Genomic_DNA"/>
</dbReference>
<geneLocation type="plasmid" evidence="2">
    <name>unnamed1</name>
</geneLocation>
<dbReference type="InterPro" id="IPR036866">
    <property type="entry name" value="RibonucZ/Hydroxyglut_hydro"/>
</dbReference>
<dbReference type="PANTHER" id="PTHR42951:SF4">
    <property type="entry name" value="ACYL-COENZYME A THIOESTERASE MBLAC2"/>
    <property type="match status" value="1"/>
</dbReference>
<dbReference type="PANTHER" id="PTHR42951">
    <property type="entry name" value="METALLO-BETA-LACTAMASE DOMAIN-CONTAINING"/>
    <property type="match status" value="1"/>
</dbReference>
<dbReference type="RefSeq" id="WP_331723561.1">
    <property type="nucleotide sequence ID" value="NZ_CP108254.1"/>
</dbReference>
<name>A0AAU2HE13_9ACTN</name>
<evidence type="ECO:0000259" key="1">
    <source>
        <dbReference type="SMART" id="SM00849"/>
    </source>
</evidence>
<proteinExistence type="predicted"/>